<proteinExistence type="predicted"/>
<dbReference type="RefSeq" id="WP_021882716.1">
    <property type="nucleotide sequence ID" value="NZ_CP039381.1"/>
</dbReference>
<evidence type="ECO:0000313" key="1">
    <source>
        <dbReference type="EMBL" id="QCT06888.1"/>
    </source>
</evidence>
<evidence type="ECO:0000313" key="2">
    <source>
        <dbReference type="Proteomes" id="UP000301475"/>
    </source>
</evidence>
<gene>
    <name evidence="1" type="ORF">E5Z56_05705</name>
</gene>
<dbReference type="AlphaFoldDB" id="A0A4P8Y150"/>
<reference evidence="1 2" key="1">
    <citation type="submission" date="2019-04" db="EMBL/GenBank/DDBJ databases">
        <authorList>
            <person name="Embree M."/>
            <person name="Gaffney J.R."/>
        </authorList>
    </citation>
    <scope>NUCLEOTIDE SEQUENCE [LARGE SCALE GENOMIC DNA]</scope>
    <source>
        <strain evidence="1 2">JE7A12</strain>
    </source>
</reference>
<dbReference type="KEGG" id="ruj:E5Z56_05705"/>
<keyword evidence="2" id="KW-1185">Reference proteome</keyword>
<dbReference type="EMBL" id="CP039381">
    <property type="protein sequence ID" value="QCT06888.1"/>
    <property type="molecule type" value="Genomic_DNA"/>
</dbReference>
<name>A0A4P8Y150_9FIRM</name>
<dbReference type="OrthoDB" id="1854135at2"/>
<protein>
    <submittedName>
        <fullName evidence="1">Uncharacterized protein</fullName>
    </submittedName>
</protein>
<sequence>MAKFNAKENDPERYARVKEEQAKLQTRCKSELRLARLCPYCDYKLSIAIKGEHSWTSEKCPNCGEVVYFPPISFRKASNN</sequence>
<organism evidence="1 2">
    <name type="scientific">Ruminococcus bovis</name>
    <dbReference type="NCBI Taxonomy" id="2564099"/>
    <lineage>
        <taxon>Bacteria</taxon>
        <taxon>Bacillati</taxon>
        <taxon>Bacillota</taxon>
        <taxon>Clostridia</taxon>
        <taxon>Eubacteriales</taxon>
        <taxon>Oscillospiraceae</taxon>
        <taxon>Ruminococcus</taxon>
    </lineage>
</organism>
<accession>A0A4P8Y150</accession>
<dbReference type="Proteomes" id="UP000301475">
    <property type="component" value="Chromosome"/>
</dbReference>